<protein>
    <recommendedName>
        <fullName evidence="3">Polymer-forming cytoskeletal</fullName>
    </recommendedName>
</protein>
<proteinExistence type="predicted"/>
<name>A0A5E6MB28_9BACT</name>
<gene>
    <name evidence="1" type="ORF">MAMT_01396</name>
</gene>
<accession>A0A5E6MB28</accession>
<sequence>MSRQKNGISQKEVHCPHCGHAQWESRTALSTFCRQCQQYFSLVPKRKSELLSRTRPVRDRFVRCPFCGAGQYVYSAALSSGCIACGRGLNLLSYQVRGRAGERLKTLGDVEFHPHCEYRGPRVEARQVRISGWVDAEVRGSETVQFRKEGDVKGGVVAPDVEVCSQATASSAAIVTCALRIAGHLESDRIVALHSLEMVDGGSLRAGRILTGCIRMVGRASLRGKVEIRPLPQPPVVSLPALEEVARRIVPEEPLFGW</sequence>
<keyword evidence="2" id="KW-1185">Reference proteome</keyword>
<dbReference type="EMBL" id="CABFVA020000074">
    <property type="protein sequence ID" value="VVM06762.1"/>
    <property type="molecule type" value="Genomic_DNA"/>
</dbReference>
<dbReference type="OrthoDB" id="187036at2"/>
<evidence type="ECO:0000313" key="1">
    <source>
        <dbReference type="EMBL" id="VVM06762.1"/>
    </source>
</evidence>
<evidence type="ECO:0000313" key="2">
    <source>
        <dbReference type="Proteomes" id="UP000334923"/>
    </source>
</evidence>
<dbReference type="Proteomes" id="UP000334923">
    <property type="component" value="Unassembled WGS sequence"/>
</dbReference>
<evidence type="ECO:0008006" key="3">
    <source>
        <dbReference type="Google" id="ProtNLM"/>
    </source>
</evidence>
<reference evidence="1 2" key="1">
    <citation type="submission" date="2019-09" db="EMBL/GenBank/DDBJ databases">
        <authorList>
            <person name="Cremers G."/>
        </authorList>
    </citation>
    <scope>NUCLEOTIDE SEQUENCE [LARGE SCALE GENOMIC DNA]</scope>
    <source>
        <strain evidence="1">4A</strain>
    </source>
</reference>
<dbReference type="AlphaFoldDB" id="A0A5E6MB28"/>
<organism evidence="1 2">
    <name type="scientific">Methylacidimicrobium tartarophylax</name>
    <dbReference type="NCBI Taxonomy" id="1041768"/>
    <lineage>
        <taxon>Bacteria</taxon>
        <taxon>Pseudomonadati</taxon>
        <taxon>Verrucomicrobiota</taxon>
        <taxon>Methylacidimicrobium</taxon>
    </lineage>
</organism>